<dbReference type="Proteomes" id="UP000315145">
    <property type="component" value="Unassembled WGS sequence"/>
</dbReference>
<evidence type="ECO:0000313" key="4">
    <source>
        <dbReference type="Proteomes" id="UP000322315"/>
    </source>
</evidence>
<reference evidence="2 3" key="2">
    <citation type="submission" date="2019-07" db="EMBL/GenBank/DDBJ databases">
        <title>Algibacter marinivivus sp. nov., isolated from the surface of a marine red alga.</title>
        <authorList>
            <person name="Zhong X."/>
            <person name="Xu W."/>
            <person name="Zhang Y."/>
            <person name="Zhang Q."/>
            <person name="Du Z."/>
        </authorList>
    </citation>
    <scope>NUCLEOTIDE SEQUENCE [LARGE SCALE GENOMIC DNA]</scope>
    <source>
        <strain evidence="2 3">RU-4-M-4</strain>
    </source>
</reference>
<protein>
    <submittedName>
        <fullName evidence="1">Uncharacterized protein</fullName>
    </submittedName>
</protein>
<dbReference type="RefSeq" id="WP_144116878.1">
    <property type="nucleotide sequence ID" value="NZ_JACHGE010000002.1"/>
</dbReference>
<sequence length="273" mass="32613">MKKLLLILLIFQISYSQSNLNLPISDYELNFKSLTPISNIYVYKNGDVYLEKEKTRISDLGMTLFETKNEFPIQNQRFIQVHLLADKSTDFEIIDSIKTQMSSARLHLYYRTNHIEDVTKGINWRNHSSLKYFEIKEKEPESNSESDFFEIVTIKNPIELQINEELYSLNLDKAKELIKKIKYANIRFINKNRIKINNIKVRINDSQKIFDIISNYDILFIRFKDKMTYNDYITLITSIKDVYKILRQESKEKPVFEISFELEKELKKNDFKL</sequence>
<dbReference type="OrthoDB" id="9898124at2"/>
<gene>
    <name evidence="1" type="ORF">F2B50_11820</name>
    <name evidence="2" type="ORF">FPF71_11820</name>
</gene>
<keyword evidence="3" id="KW-1185">Reference proteome</keyword>
<evidence type="ECO:0000313" key="2">
    <source>
        <dbReference type="EMBL" id="TSJ73877.1"/>
    </source>
</evidence>
<name>A0A5M7B1N6_9FLAO</name>
<organism evidence="1 4">
    <name type="scientific">Algibacter amylolyticus</name>
    <dbReference type="NCBI Taxonomy" id="1608400"/>
    <lineage>
        <taxon>Bacteria</taxon>
        <taxon>Pseudomonadati</taxon>
        <taxon>Bacteroidota</taxon>
        <taxon>Flavobacteriia</taxon>
        <taxon>Flavobacteriales</taxon>
        <taxon>Flavobacteriaceae</taxon>
        <taxon>Algibacter</taxon>
    </lineage>
</organism>
<evidence type="ECO:0000313" key="1">
    <source>
        <dbReference type="EMBL" id="KAA5823389.1"/>
    </source>
</evidence>
<dbReference type="EMBL" id="VWRS01000008">
    <property type="protein sequence ID" value="KAA5823389.1"/>
    <property type="molecule type" value="Genomic_DNA"/>
</dbReference>
<proteinExistence type="predicted"/>
<reference evidence="1" key="3">
    <citation type="submission" date="2019-09" db="EMBL/GenBank/DDBJ databases">
        <authorList>
            <person name="Zhang D.-C."/>
        </authorList>
    </citation>
    <scope>NUCLEOTIDE SEQUENCE</scope>
    <source>
        <strain evidence="1">RU-4-M-4</strain>
    </source>
</reference>
<dbReference type="Proteomes" id="UP000322315">
    <property type="component" value="Unassembled WGS sequence"/>
</dbReference>
<evidence type="ECO:0000313" key="3">
    <source>
        <dbReference type="Proteomes" id="UP000315145"/>
    </source>
</evidence>
<dbReference type="AlphaFoldDB" id="A0A5M7B1N6"/>
<accession>A0A5M7B1N6</accession>
<dbReference type="EMBL" id="VMBF01000008">
    <property type="protein sequence ID" value="TSJ73877.1"/>
    <property type="molecule type" value="Genomic_DNA"/>
</dbReference>
<reference evidence="1 4" key="1">
    <citation type="journal article" date="2015" name="Int. J. Syst. Evol. Microbiol.">
        <title>Algibacter amylolyticus sp. nov., isolated from intertidal sediment.</title>
        <authorList>
            <person name="Zhang D.C."/>
            <person name="Wu J."/>
            <person name="Neuner K."/>
            <person name="Yao J."/>
            <person name="Margesin R."/>
        </authorList>
    </citation>
    <scope>NUCLEOTIDE SEQUENCE [LARGE SCALE GENOMIC DNA]</scope>
    <source>
        <strain evidence="1 4">RU-4-M-4</strain>
    </source>
</reference>
<comment type="caution">
    <text evidence="1">The sequence shown here is derived from an EMBL/GenBank/DDBJ whole genome shotgun (WGS) entry which is preliminary data.</text>
</comment>